<dbReference type="Proteomes" id="UP000285780">
    <property type="component" value="Unassembled WGS sequence"/>
</dbReference>
<evidence type="ECO:0000313" key="2">
    <source>
        <dbReference type="Proteomes" id="UP000285780"/>
    </source>
</evidence>
<reference evidence="1 2" key="1">
    <citation type="submission" date="2018-09" db="EMBL/GenBank/DDBJ databases">
        <title>Genomic Encyclopedia of Archaeal and Bacterial Type Strains, Phase II (KMG-II): from individual species to whole genera.</title>
        <authorList>
            <person name="Goeker M."/>
        </authorList>
    </citation>
    <scope>NUCLEOTIDE SEQUENCE [LARGE SCALE GENOMIC DNA]</scope>
    <source>
        <strain evidence="1 2">DSM 16505</strain>
    </source>
</reference>
<evidence type="ECO:0000313" key="1">
    <source>
        <dbReference type="EMBL" id="RKF03218.1"/>
    </source>
</evidence>
<protein>
    <submittedName>
        <fullName evidence="1">Uncharacterized protein (DUF2141 family)</fullName>
    </submittedName>
</protein>
<organism evidence="1 2">
    <name type="scientific">Tenacibaculum lutimaris</name>
    <dbReference type="NCBI Taxonomy" id="285258"/>
    <lineage>
        <taxon>Bacteria</taxon>
        <taxon>Pseudomonadati</taxon>
        <taxon>Bacteroidota</taxon>
        <taxon>Flavobacteriia</taxon>
        <taxon>Flavobacteriales</taxon>
        <taxon>Flavobacteriaceae</taxon>
        <taxon>Tenacibaculum</taxon>
    </lineage>
</organism>
<comment type="caution">
    <text evidence="1">The sequence shown here is derived from an EMBL/GenBank/DDBJ whole genome shotgun (WGS) entry which is preliminary data.</text>
</comment>
<gene>
    <name evidence="1" type="ORF">C8N26_2208</name>
</gene>
<sequence>MKFLTHILIAIILFTVETISAQKHNVTATVINATSDAGSIKYALYTKENFRKEPVQAKEAKIKEGKSTVVFKNIPAGEYAIICFHDANNNNRMDFEPSGMPLEDYGASNNSLSRFGPPRYEEARFLVTDKDVSFEIKF</sequence>
<name>A0A420DZM0_9FLAO</name>
<dbReference type="AlphaFoldDB" id="A0A420DZM0"/>
<dbReference type="InterPro" id="IPR018673">
    <property type="entry name" value="DUF2141"/>
</dbReference>
<proteinExistence type="predicted"/>
<keyword evidence="2" id="KW-1185">Reference proteome</keyword>
<accession>A0A420DZM0</accession>
<dbReference type="EMBL" id="RAQM01000010">
    <property type="protein sequence ID" value="RKF03218.1"/>
    <property type="molecule type" value="Genomic_DNA"/>
</dbReference>
<dbReference type="Pfam" id="PF09912">
    <property type="entry name" value="DUF2141"/>
    <property type="match status" value="1"/>
</dbReference>
<dbReference type="RefSeq" id="WP_120187309.1">
    <property type="nucleotide sequence ID" value="NZ_RAQM01000010.1"/>
</dbReference>